<feature type="domain" description="Sodium/calcium exchanger membrane region" evidence="10">
    <location>
        <begin position="215"/>
        <end position="359"/>
    </location>
</feature>
<dbReference type="Proteomes" id="UP001226434">
    <property type="component" value="Unassembled WGS sequence"/>
</dbReference>
<dbReference type="NCBIfam" id="TIGR00378">
    <property type="entry name" value="cax"/>
    <property type="match status" value="1"/>
</dbReference>
<sequence>MNQFVKDIKSKPIFWMGIAVPIVLILHWTHSGSDTLMFLLSLIAIIPLAAFLSHATEGIAAKTGDTIGGLLNATLGNLTEMVIFIAALNQGLIDLVKASIAGAVVTNSLFMLGMSFLQGGLKYRVQNFNRLNAFIQSSLLFVVCIALMVPTVVAKVSEGEKTVPLEKISLGIAILLMVVYLLSLFFSLKTHSNFFKSEEVEGGHGEEHVWPVKTAVIVLIISATCIAIVSEIFVEGVQDASEKMGLSQGFVGFIIIPIVGAAAEMMSAFSAAKKNKLDISVGIAMGSSAQIALFVTPLMVMLSYFIAPAHMDLSFKGGLIFMLLFGTLTVALTSNHGKSTWYLGVLLLSVYAIFGVTLYFLD</sequence>
<dbReference type="InterPro" id="IPR004713">
    <property type="entry name" value="CaH_exchang"/>
</dbReference>
<comment type="function">
    <text evidence="9">Ca(+)/H(+) antiporter that extrudes calcium in exchange for external protons.</text>
</comment>
<evidence type="ECO:0000256" key="1">
    <source>
        <dbReference type="ARBA" id="ARBA00004127"/>
    </source>
</evidence>
<evidence type="ECO:0000259" key="10">
    <source>
        <dbReference type="Pfam" id="PF01699"/>
    </source>
</evidence>
<reference evidence="11 12" key="1">
    <citation type="submission" date="2023-05" db="EMBL/GenBank/DDBJ databases">
        <title>Genome sequence of Pinibacter sp. MAH-24.</title>
        <authorList>
            <person name="Huq M.A."/>
        </authorList>
    </citation>
    <scope>NUCLEOTIDE SEQUENCE [LARGE SCALE GENOMIC DNA]</scope>
    <source>
        <strain evidence="11 12">MAH-24</strain>
    </source>
</reference>
<dbReference type="PANTHER" id="PTHR31503:SF22">
    <property type="entry name" value="VACUOLAR CALCIUM ION TRANSPORTER"/>
    <property type="match status" value="1"/>
</dbReference>
<keyword evidence="8 9" id="KW-0472">Membrane</keyword>
<keyword evidence="12" id="KW-1185">Reference proteome</keyword>
<evidence type="ECO:0000256" key="5">
    <source>
        <dbReference type="ARBA" id="ARBA00022837"/>
    </source>
</evidence>
<feature type="transmembrane region" description="Helical" evidence="9">
    <location>
        <begin position="209"/>
        <end position="229"/>
    </location>
</feature>
<evidence type="ECO:0000256" key="9">
    <source>
        <dbReference type="RuleBase" id="RU365028"/>
    </source>
</evidence>
<comment type="similarity">
    <text evidence="9">Belongs to the Ca(2+):cation antiporter (CaCA) (TC 2.A.19) family.</text>
</comment>
<keyword evidence="3 9" id="KW-0109">Calcium transport</keyword>
<proteinExistence type="inferred from homology"/>
<evidence type="ECO:0000256" key="6">
    <source>
        <dbReference type="ARBA" id="ARBA00022989"/>
    </source>
</evidence>
<feature type="transmembrane region" description="Helical" evidence="9">
    <location>
        <begin position="133"/>
        <end position="156"/>
    </location>
</feature>
<feature type="transmembrane region" description="Helical" evidence="9">
    <location>
        <begin position="340"/>
        <end position="361"/>
    </location>
</feature>
<dbReference type="InterPro" id="IPR004837">
    <property type="entry name" value="NaCa_Exmemb"/>
</dbReference>
<dbReference type="EMBL" id="JASBRG010000004">
    <property type="protein sequence ID" value="MDI3319516.1"/>
    <property type="molecule type" value="Genomic_DNA"/>
</dbReference>
<accession>A0ABT6RAM4</accession>
<feature type="transmembrane region" description="Helical" evidence="9">
    <location>
        <begin position="168"/>
        <end position="188"/>
    </location>
</feature>
<keyword evidence="6 9" id="KW-1133">Transmembrane helix</keyword>
<gene>
    <name evidence="11" type="primary">cax</name>
    <name evidence="11" type="ORF">QJ048_07010</name>
</gene>
<evidence type="ECO:0000256" key="2">
    <source>
        <dbReference type="ARBA" id="ARBA00022448"/>
    </source>
</evidence>
<keyword evidence="9" id="KW-0050">Antiport</keyword>
<keyword evidence="2 9" id="KW-0813">Transport</keyword>
<feature type="transmembrane region" description="Helical" evidence="9">
    <location>
        <begin position="36"/>
        <end position="55"/>
    </location>
</feature>
<evidence type="ECO:0000313" key="12">
    <source>
        <dbReference type="Proteomes" id="UP001226434"/>
    </source>
</evidence>
<dbReference type="Gene3D" id="1.20.1420.30">
    <property type="entry name" value="NCX, central ion-binding region"/>
    <property type="match status" value="1"/>
</dbReference>
<name>A0ABT6RAM4_9BACT</name>
<feature type="transmembrane region" description="Helical" evidence="9">
    <location>
        <begin position="12"/>
        <end position="30"/>
    </location>
</feature>
<dbReference type="Pfam" id="PF01699">
    <property type="entry name" value="Na_Ca_ex"/>
    <property type="match status" value="2"/>
</dbReference>
<dbReference type="InterPro" id="IPR044880">
    <property type="entry name" value="NCX_ion-bd_dom_sf"/>
</dbReference>
<dbReference type="InterPro" id="IPR004798">
    <property type="entry name" value="CAX-like"/>
</dbReference>
<organism evidence="11 12">
    <name type="scientific">Pinibacter soli</name>
    <dbReference type="NCBI Taxonomy" id="3044211"/>
    <lineage>
        <taxon>Bacteria</taxon>
        <taxon>Pseudomonadati</taxon>
        <taxon>Bacteroidota</taxon>
        <taxon>Chitinophagia</taxon>
        <taxon>Chitinophagales</taxon>
        <taxon>Chitinophagaceae</taxon>
        <taxon>Pinibacter</taxon>
    </lineage>
</organism>
<feature type="transmembrane region" description="Helical" evidence="9">
    <location>
        <begin position="67"/>
        <end position="88"/>
    </location>
</feature>
<comment type="subcellular location">
    <subcellularLocation>
        <location evidence="1">Endomembrane system</location>
        <topology evidence="1">Multi-pass membrane protein</topology>
    </subcellularLocation>
</comment>
<comment type="caution">
    <text evidence="11">The sequence shown here is derived from an EMBL/GenBank/DDBJ whole genome shotgun (WGS) entry which is preliminary data.</text>
</comment>
<evidence type="ECO:0000256" key="3">
    <source>
        <dbReference type="ARBA" id="ARBA00022568"/>
    </source>
</evidence>
<protein>
    <recommendedName>
        <fullName evidence="9">Ca(2+)/H(+) antiporter</fullName>
    </recommendedName>
</protein>
<feature type="transmembrane region" description="Helical" evidence="9">
    <location>
        <begin position="100"/>
        <end position="121"/>
    </location>
</feature>
<dbReference type="PANTHER" id="PTHR31503">
    <property type="entry name" value="VACUOLAR CALCIUM ION TRANSPORTER"/>
    <property type="match status" value="1"/>
</dbReference>
<evidence type="ECO:0000256" key="7">
    <source>
        <dbReference type="ARBA" id="ARBA00023065"/>
    </source>
</evidence>
<evidence type="ECO:0000256" key="4">
    <source>
        <dbReference type="ARBA" id="ARBA00022692"/>
    </source>
</evidence>
<evidence type="ECO:0000256" key="8">
    <source>
        <dbReference type="ARBA" id="ARBA00023136"/>
    </source>
</evidence>
<keyword evidence="7 9" id="KW-0406">Ion transport</keyword>
<feature type="transmembrane region" description="Helical" evidence="9">
    <location>
        <begin position="249"/>
        <end position="269"/>
    </location>
</feature>
<keyword evidence="4 9" id="KW-0812">Transmembrane</keyword>
<feature type="transmembrane region" description="Helical" evidence="9">
    <location>
        <begin position="313"/>
        <end position="333"/>
    </location>
</feature>
<feature type="domain" description="Sodium/calcium exchanger membrane region" evidence="10">
    <location>
        <begin position="35"/>
        <end position="188"/>
    </location>
</feature>
<dbReference type="RefSeq" id="WP_282333632.1">
    <property type="nucleotide sequence ID" value="NZ_JASBRG010000004.1"/>
</dbReference>
<keyword evidence="5 9" id="KW-0106">Calcium</keyword>
<evidence type="ECO:0000313" key="11">
    <source>
        <dbReference type="EMBL" id="MDI3319516.1"/>
    </source>
</evidence>
<feature type="transmembrane region" description="Helical" evidence="9">
    <location>
        <begin position="281"/>
        <end position="307"/>
    </location>
</feature>